<sequence>MELRDPSLYAPSGSADGAVLLALRDPASGALAFPRTPYGIGATGTPSEAAEPVELSGRGEVLVCVTVHQPLSPGMKVPLLVARLRLEEGLVLDGIIEGTEEPRPGTPVRAVLVPEDAEGGTRLACRFRVVESGA</sequence>
<gene>
    <name evidence="2" type="ORF">J8J14_11195</name>
</gene>
<accession>A0ABS4AFP8</accession>
<dbReference type="RefSeq" id="WP_209379595.1">
    <property type="nucleotide sequence ID" value="NZ_JAGIZB010000009.1"/>
</dbReference>
<evidence type="ECO:0000313" key="3">
    <source>
        <dbReference type="Proteomes" id="UP000681594"/>
    </source>
</evidence>
<keyword evidence="3" id="KW-1185">Reference proteome</keyword>
<proteinExistence type="predicted"/>
<dbReference type="Proteomes" id="UP000681594">
    <property type="component" value="Unassembled WGS sequence"/>
</dbReference>
<protein>
    <submittedName>
        <fullName evidence="2">OB-fold domain-containing protein</fullName>
    </submittedName>
</protein>
<feature type="domain" description="ChsH2 C-terminal OB-fold" evidence="1">
    <location>
        <begin position="53"/>
        <end position="112"/>
    </location>
</feature>
<dbReference type="SUPFAM" id="SSF50249">
    <property type="entry name" value="Nucleic acid-binding proteins"/>
    <property type="match status" value="1"/>
</dbReference>
<dbReference type="Pfam" id="PF01796">
    <property type="entry name" value="OB_ChsH2_C"/>
    <property type="match status" value="1"/>
</dbReference>
<dbReference type="InterPro" id="IPR012340">
    <property type="entry name" value="NA-bd_OB-fold"/>
</dbReference>
<evidence type="ECO:0000313" key="2">
    <source>
        <dbReference type="EMBL" id="MBP0445345.1"/>
    </source>
</evidence>
<reference evidence="2 3" key="1">
    <citation type="submission" date="2021-03" db="EMBL/GenBank/DDBJ databases">
        <authorList>
            <person name="So Y."/>
        </authorList>
    </citation>
    <scope>NUCLEOTIDE SEQUENCE [LARGE SCALE GENOMIC DNA]</scope>
    <source>
        <strain evidence="2 3">SSH11</strain>
    </source>
</reference>
<dbReference type="EMBL" id="JAGIZB010000009">
    <property type="protein sequence ID" value="MBP0445345.1"/>
    <property type="molecule type" value="Genomic_DNA"/>
</dbReference>
<evidence type="ECO:0000259" key="1">
    <source>
        <dbReference type="Pfam" id="PF01796"/>
    </source>
</evidence>
<name>A0ABS4AFP8_9PROT</name>
<dbReference type="InterPro" id="IPR002878">
    <property type="entry name" value="ChsH2_C"/>
</dbReference>
<organism evidence="2 3">
    <name type="scientific">Pararoseomonas baculiformis</name>
    <dbReference type="NCBI Taxonomy" id="2820812"/>
    <lineage>
        <taxon>Bacteria</taxon>
        <taxon>Pseudomonadati</taxon>
        <taxon>Pseudomonadota</taxon>
        <taxon>Alphaproteobacteria</taxon>
        <taxon>Acetobacterales</taxon>
        <taxon>Acetobacteraceae</taxon>
        <taxon>Pararoseomonas</taxon>
    </lineage>
</organism>
<comment type="caution">
    <text evidence="2">The sequence shown here is derived from an EMBL/GenBank/DDBJ whole genome shotgun (WGS) entry which is preliminary data.</text>
</comment>